<dbReference type="GO" id="GO:0030288">
    <property type="term" value="C:outer membrane-bounded periplasmic space"/>
    <property type="evidence" value="ECO:0007669"/>
    <property type="project" value="TreeGrafter"/>
</dbReference>
<feature type="signal peptide" evidence="3">
    <location>
        <begin position="1"/>
        <end position="24"/>
    </location>
</feature>
<evidence type="ECO:0000256" key="2">
    <source>
        <dbReference type="SAM" id="MobiDB-lite"/>
    </source>
</evidence>
<evidence type="ECO:0000313" key="6">
    <source>
        <dbReference type="Proteomes" id="UP000305451"/>
    </source>
</evidence>
<keyword evidence="1 3" id="KW-0732">Signal</keyword>
<evidence type="ECO:0000259" key="4">
    <source>
        <dbReference type="Pfam" id="PF03968"/>
    </source>
</evidence>
<dbReference type="RefSeq" id="WP_135945018.1">
    <property type="nucleotide sequence ID" value="NZ_BMEI01000002.1"/>
</dbReference>
<organism evidence="5 6">
    <name type="scientific">Marinicauda pacifica</name>
    <dbReference type="NCBI Taxonomy" id="1133559"/>
    <lineage>
        <taxon>Bacteria</taxon>
        <taxon>Pseudomonadati</taxon>
        <taxon>Pseudomonadota</taxon>
        <taxon>Alphaproteobacteria</taxon>
        <taxon>Maricaulales</taxon>
        <taxon>Maricaulaceae</taxon>
        <taxon>Marinicauda</taxon>
    </lineage>
</organism>
<dbReference type="Proteomes" id="UP000305451">
    <property type="component" value="Unassembled WGS sequence"/>
</dbReference>
<accession>A0A4S2HBL2</accession>
<evidence type="ECO:0000256" key="3">
    <source>
        <dbReference type="SAM" id="SignalP"/>
    </source>
</evidence>
<evidence type="ECO:0000256" key="1">
    <source>
        <dbReference type="ARBA" id="ARBA00022729"/>
    </source>
</evidence>
<dbReference type="EMBL" id="SRXV01000002">
    <property type="protein sequence ID" value="TGY93296.1"/>
    <property type="molecule type" value="Genomic_DNA"/>
</dbReference>
<protein>
    <recommendedName>
        <fullName evidence="4">Organic solvent tolerance-like N-terminal domain-containing protein</fullName>
    </recommendedName>
</protein>
<dbReference type="Gene3D" id="2.60.450.10">
    <property type="entry name" value="Lipopolysaccharide (LPS) transport protein A like domain"/>
    <property type="match status" value="1"/>
</dbReference>
<gene>
    <name evidence="5" type="ORF">E5162_09610</name>
</gene>
<dbReference type="PANTHER" id="PTHR36504">
    <property type="entry name" value="LIPOPOLYSACCHARIDE EXPORT SYSTEM PROTEIN LPTA"/>
    <property type="match status" value="1"/>
</dbReference>
<reference evidence="5 6" key="1">
    <citation type="journal article" date="2013" name="Int. J. Syst. Evol. Microbiol.">
        <title>Marinicauda pacifica gen. nov., sp. nov., a prosthecate alphaproteobacterium of the family Hyphomonadaceae isolated from deep seawater.</title>
        <authorList>
            <person name="Zhang X.Y."/>
            <person name="Li G.W."/>
            <person name="Wang C.S."/>
            <person name="Zhang Y.J."/>
            <person name="Xu X.W."/>
            <person name="Li H."/>
            <person name="Liu A."/>
            <person name="Liu C."/>
            <person name="Xie B.B."/>
            <person name="Qin Q.L."/>
            <person name="Xu Z."/>
            <person name="Chen X.L."/>
            <person name="Zhou B.C."/>
            <person name="Zhang Y.Z."/>
        </authorList>
    </citation>
    <scope>NUCLEOTIDE SEQUENCE [LARGE SCALE GENOMIC DNA]</scope>
    <source>
        <strain evidence="5 6">P-1 km-3</strain>
    </source>
</reference>
<dbReference type="GO" id="GO:0015920">
    <property type="term" value="P:lipopolysaccharide transport"/>
    <property type="evidence" value="ECO:0007669"/>
    <property type="project" value="TreeGrafter"/>
</dbReference>
<dbReference type="OrthoDB" id="7171889at2"/>
<name>A0A4S2HBL2_9PROT</name>
<sequence>MKSALLPALLPALLALAAAAPASAQVGALGSPGDGPLDISANDLEVFDQENRVVYSGDVNAIRGTARLRADRIEVFFEPGGGTGFGAVQRMRATGDVFYVTATEIARADEGLYEIADERIVLIGDVVLTQGCNVSTGQRLTANLATGVSELAGATGEAGETRVRSVFFPDSEEEEGAEPVVREDCPVPEIPGDGPQPFEEG</sequence>
<dbReference type="GO" id="GO:0017089">
    <property type="term" value="F:glycolipid transfer activity"/>
    <property type="evidence" value="ECO:0007669"/>
    <property type="project" value="TreeGrafter"/>
</dbReference>
<proteinExistence type="predicted"/>
<keyword evidence="6" id="KW-1185">Reference proteome</keyword>
<dbReference type="InterPro" id="IPR005653">
    <property type="entry name" value="OstA-like_N"/>
</dbReference>
<evidence type="ECO:0000313" key="5">
    <source>
        <dbReference type="EMBL" id="TGY93296.1"/>
    </source>
</evidence>
<feature type="chain" id="PRO_5020846239" description="Organic solvent tolerance-like N-terminal domain-containing protein" evidence="3">
    <location>
        <begin position="25"/>
        <end position="201"/>
    </location>
</feature>
<dbReference type="GO" id="GO:0009279">
    <property type="term" value="C:cell outer membrane"/>
    <property type="evidence" value="ECO:0007669"/>
    <property type="project" value="TreeGrafter"/>
</dbReference>
<dbReference type="PANTHER" id="PTHR36504:SF1">
    <property type="entry name" value="LIPOPOLYSACCHARIDE EXPORT SYSTEM PROTEIN LPTA"/>
    <property type="match status" value="1"/>
</dbReference>
<dbReference type="AlphaFoldDB" id="A0A4S2HBL2"/>
<feature type="region of interest" description="Disordered" evidence="2">
    <location>
        <begin position="169"/>
        <end position="201"/>
    </location>
</feature>
<dbReference type="Pfam" id="PF03968">
    <property type="entry name" value="LptD_N"/>
    <property type="match status" value="1"/>
</dbReference>
<dbReference type="InterPro" id="IPR052037">
    <property type="entry name" value="LPS_export_LptA"/>
</dbReference>
<comment type="caution">
    <text evidence="5">The sequence shown here is derived from an EMBL/GenBank/DDBJ whole genome shotgun (WGS) entry which is preliminary data.</text>
</comment>
<feature type="domain" description="Organic solvent tolerance-like N-terminal" evidence="4">
    <location>
        <begin position="39"/>
        <end position="147"/>
    </location>
</feature>